<sequence>MAYPSDFTDITGSEWYADAVGCMTQLGIVSGCSDGTFGGDKFITRAEFAVIISRFDTLLRDAENTFTDIPDRYWAKNYIASVALRGWASGCTDGIFRPENSITRAEVVIIVNRMPNRICDTNFIASNAGAIKRFSDLNTDHWAYCRICEASNAHDYERGNNTEIWTALQ</sequence>
<evidence type="ECO:0000256" key="1">
    <source>
        <dbReference type="ARBA" id="ARBA00022737"/>
    </source>
</evidence>
<feature type="domain" description="SLH" evidence="2">
    <location>
        <begin position="3"/>
        <end position="66"/>
    </location>
</feature>
<feature type="domain" description="SLH" evidence="2">
    <location>
        <begin position="67"/>
        <end position="125"/>
    </location>
</feature>
<dbReference type="Pfam" id="PF00395">
    <property type="entry name" value="SLH"/>
    <property type="match status" value="2"/>
</dbReference>
<comment type="caution">
    <text evidence="3">The sequence shown here is derived from an EMBL/GenBank/DDBJ whole genome shotgun (WGS) entry which is preliminary data.</text>
</comment>
<dbReference type="RefSeq" id="WP_262399988.1">
    <property type="nucleotide sequence ID" value="NZ_JACRTB010000011.1"/>
</dbReference>
<dbReference type="PROSITE" id="PS51272">
    <property type="entry name" value="SLH"/>
    <property type="match status" value="2"/>
</dbReference>
<organism evidence="3 4">
    <name type="scientific">Yanshouia hominis</name>
    <dbReference type="NCBI Taxonomy" id="2763673"/>
    <lineage>
        <taxon>Bacteria</taxon>
        <taxon>Bacillati</taxon>
        <taxon>Bacillota</taxon>
        <taxon>Clostridia</taxon>
        <taxon>Eubacteriales</taxon>
        <taxon>Oscillospiraceae</taxon>
        <taxon>Yanshouia</taxon>
    </lineage>
</organism>
<keyword evidence="4" id="KW-1185">Reference proteome</keyword>
<protein>
    <submittedName>
        <fullName evidence="3">S-layer homology domain-containing protein</fullName>
    </submittedName>
</protein>
<dbReference type="Proteomes" id="UP000658131">
    <property type="component" value="Unassembled WGS sequence"/>
</dbReference>
<dbReference type="EMBL" id="JACRTB010000011">
    <property type="protein sequence ID" value="MBC8576465.1"/>
    <property type="molecule type" value="Genomic_DNA"/>
</dbReference>
<keyword evidence="1" id="KW-0677">Repeat</keyword>
<dbReference type="PANTHER" id="PTHR43308">
    <property type="entry name" value="OUTER MEMBRANE PROTEIN ALPHA-RELATED"/>
    <property type="match status" value="1"/>
</dbReference>
<evidence type="ECO:0000259" key="2">
    <source>
        <dbReference type="PROSITE" id="PS51272"/>
    </source>
</evidence>
<name>A0ABR7NJB5_9FIRM</name>
<proteinExistence type="predicted"/>
<accession>A0ABR7NJB5</accession>
<evidence type="ECO:0000313" key="4">
    <source>
        <dbReference type="Proteomes" id="UP000658131"/>
    </source>
</evidence>
<dbReference type="InterPro" id="IPR051465">
    <property type="entry name" value="Cell_Envelope_Struct_Comp"/>
</dbReference>
<dbReference type="InterPro" id="IPR001119">
    <property type="entry name" value="SLH_dom"/>
</dbReference>
<gene>
    <name evidence="3" type="ORF">H8717_08610</name>
</gene>
<reference evidence="3 4" key="1">
    <citation type="submission" date="2020-08" db="EMBL/GenBank/DDBJ databases">
        <title>Genome public.</title>
        <authorList>
            <person name="Liu C."/>
            <person name="Sun Q."/>
        </authorList>
    </citation>
    <scope>NUCLEOTIDE SEQUENCE [LARGE SCALE GENOMIC DNA]</scope>
    <source>
        <strain evidence="3 4">BX1</strain>
    </source>
</reference>
<evidence type="ECO:0000313" key="3">
    <source>
        <dbReference type="EMBL" id="MBC8576465.1"/>
    </source>
</evidence>